<dbReference type="GO" id="GO:0009252">
    <property type="term" value="P:peptidoglycan biosynthetic process"/>
    <property type="evidence" value="ECO:0007669"/>
    <property type="project" value="UniProtKB-KW"/>
</dbReference>
<dbReference type="Gene3D" id="3.40.710.10">
    <property type="entry name" value="DD-peptidase/beta-lactamase superfamily"/>
    <property type="match status" value="1"/>
</dbReference>
<evidence type="ECO:0000313" key="12">
    <source>
        <dbReference type="EMBL" id="ADI20090.1"/>
    </source>
</evidence>
<keyword evidence="2" id="KW-0732">Signal</keyword>
<dbReference type="GO" id="GO:0008360">
    <property type="term" value="P:regulation of cell shape"/>
    <property type="evidence" value="ECO:0007669"/>
    <property type="project" value="UniProtKB-KW"/>
</dbReference>
<dbReference type="InterPro" id="IPR001967">
    <property type="entry name" value="Peptidase_S11_N"/>
</dbReference>
<evidence type="ECO:0000259" key="11">
    <source>
        <dbReference type="Pfam" id="PF05036"/>
    </source>
</evidence>
<feature type="domain" description="Peptidase S11 D-alanyl-D-alanine carboxypeptidase A N-terminal" evidence="10">
    <location>
        <begin position="28"/>
        <end position="246"/>
    </location>
</feature>
<proteinExistence type="inferred from homology"/>
<dbReference type="InterPro" id="IPR007730">
    <property type="entry name" value="SPOR-like_dom"/>
</dbReference>
<dbReference type="GO" id="GO:0006508">
    <property type="term" value="P:proteolysis"/>
    <property type="evidence" value="ECO:0007669"/>
    <property type="project" value="InterPro"/>
</dbReference>
<dbReference type="GO" id="GO:0042834">
    <property type="term" value="F:peptidoglycan binding"/>
    <property type="evidence" value="ECO:0007669"/>
    <property type="project" value="InterPro"/>
</dbReference>
<accession>E0Y099</accession>
<dbReference type="Gene3D" id="3.30.70.1070">
    <property type="entry name" value="Sporulation related repeat"/>
    <property type="match status" value="1"/>
</dbReference>
<keyword evidence="12" id="KW-0645">Protease</keyword>
<evidence type="ECO:0000256" key="4">
    <source>
        <dbReference type="ARBA" id="ARBA00022960"/>
    </source>
</evidence>
<feature type="domain" description="SPOR" evidence="11">
    <location>
        <begin position="401"/>
        <end position="477"/>
    </location>
</feature>
<evidence type="ECO:0000256" key="2">
    <source>
        <dbReference type="ARBA" id="ARBA00022729"/>
    </source>
</evidence>
<evidence type="ECO:0000256" key="7">
    <source>
        <dbReference type="PIRSR" id="PIRSR618044-1"/>
    </source>
</evidence>
<dbReference type="PANTHER" id="PTHR21581">
    <property type="entry name" value="D-ALANYL-D-ALANINE CARBOXYPEPTIDASE"/>
    <property type="match status" value="1"/>
</dbReference>
<dbReference type="GO" id="GO:0071555">
    <property type="term" value="P:cell wall organization"/>
    <property type="evidence" value="ECO:0007669"/>
    <property type="project" value="UniProtKB-KW"/>
</dbReference>
<comment type="similarity">
    <text evidence="1 9">Belongs to the peptidase S11 family.</text>
</comment>
<evidence type="ECO:0000256" key="5">
    <source>
        <dbReference type="ARBA" id="ARBA00022984"/>
    </source>
</evidence>
<evidence type="ECO:0000256" key="6">
    <source>
        <dbReference type="ARBA" id="ARBA00023316"/>
    </source>
</evidence>
<dbReference type="Pfam" id="PF00768">
    <property type="entry name" value="Peptidase_S11"/>
    <property type="match status" value="1"/>
</dbReference>
<dbReference type="PRINTS" id="PR00725">
    <property type="entry name" value="DADACBPTASE1"/>
</dbReference>
<feature type="active site" description="Acyl-ester intermediate" evidence="7">
    <location>
        <position position="53"/>
    </location>
</feature>
<dbReference type="InterPro" id="IPR036680">
    <property type="entry name" value="SPOR-like_sf"/>
</dbReference>
<dbReference type="GO" id="GO:0009002">
    <property type="term" value="F:serine-type D-Ala-D-Ala carboxypeptidase activity"/>
    <property type="evidence" value="ECO:0007669"/>
    <property type="project" value="InterPro"/>
</dbReference>
<evidence type="ECO:0000256" key="8">
    <source>
        <dbReference type="PIRSR" id="PIRSR618044-2"/>
    </source>
</evidence>
<dbReference type="EMBL" id="GU474938">
    <property type="protein sequence ID" value="ADI20090.1"/>
    <property type="molecule type" value="Genomic_DNA"/>
</dbReference>
<sequence length="481" mass="52650">MQLKAIRGFILVVVLLFTGVSVYGAPYAALVMDARTGEVLHSRNADTRLHPASLTKMMTLYLAFKAVESGHLSLDEKVKVSRNAASEPPSKLGLRTGMRVKVRHLIRAAAVKSANDAATALGEAIAGSEVKFTTLMTAQAKALGMKRTTFKNAHGLTAKGHLSTARDMSILGRHLMYDFPDYYNLFSRRNTDAGLRTVPNTNRRLLANYKGADGIKTGYTNAAGFNLVSSAQRGNKRIIATVFGGRTWKSRNARVAELLDMGFNRTPKKYTSTAIPARPTRGNQLESVALILPGNVSIKSPRIISSSPRPKIRPNFDKKIIEMASAVREDLEAEILASAQANIIRNSAENVSILEPISSIIESQNTIVNAVSKAHAQRGYIEPVPYLTRVVSRQFNEEDIDWSVQLGAYKNRYSAEKMLLRTALTDLDSLEGALRKITPATINGRHLYRARFIGVSEESAMKACARLRARNQPCTIIGPGA</sequence>
<evidence type="ECO:0000256" key="9">
    <source>
        <dbReference type="RuleBase" id="RU004016"/>
    </source>
</evidence>
<dbReference type="Pfam" id="PF05036">
    <property type="entry name" value="SPOR"/>
    <property type="match status" value="1"/>
</dbReference>
<protein>
    <submittedName>
        <fullName evidence="12">D-alanyl-d-alanine carboxypeptidase</fullName>
    </submittedName>
</protein>
<evidence type="ECO:0000259" key="10">
    <source>
        <dbReference type="Pfam" id="PF00768"/>
    </source>
</evidence>
<keyword evidence="6" id="KW-0961">Cell wall biogenesis/degradation</keyword>
<dbReference type="PANTHER" id="PTHR21581:SF6">
    <property type="entry name" value="TRAFFICKING PROTEIN PARTICLE COMPLEX SUBUNIT 12"/>
    <property type="match status" value="1"/>
</dbReference>
<name>E0Y099_9PROT</name>
<organism evidence="12">
    <name type="scientific">uncultured alpha proteobacterium EB080_L06A09</name>
    <dbReference type="NCBI Taxonomy" id="710794"/>
    <lineage>
        <taxon>Bacteria</taxon>
        <taxon>Pseudomonadati</taxon>
        <taxon>Pseudomonadota</taxon>
        <taxon>Alphaproteobacteria</taxon>
        <taxon>environmental samples</taxon>
    </lineage>
</organism>
<evidence type="ECO:0000256" key="3">
    <source>
        <dbReference type="ARBA" id="ARBA00022801"/>
    </source>
</evidence>
<feature type="active site" evidence="7">
    <location>
        <position position="113"/>
    </location>
</feature>
<dbReference type="SUPFAM" id="SSF56601">
    <property type="entry name" value="beta-lactamase/transpeptidase-like"/>
    <property type="match status" value="1"/>
</dbReference>
<dbReference type="InterPro" id="IPR012338">
    <property type="entry name" value="Beta-lactam/transpept-like"/>
</dbReference>
<feature type="active site" description="Proton acceptor" evidence="7">
    <location>
        <position position="56"/>
    </location>
</feature>
<keyword evidence="12" id="KW-0121">Carboxypeptidase</keyword>
<reference evidence="12" key="1">
    <citation type="journal article" date="2011" name="Environ. Microbiol.">
        <title>Time-series analyses of Monterey Bay coastal microbial picoplankton using a 'genome proxy' microarray.</title>
        <authorList>
            <person name="Rich V.I."/>
            <person name="Pham V.D."/>
            <person name="Eppley J."/>
            <person name="Shi Y."/>
            <person name="DeLong E.F."/>
        </authorList>
    </citation>
    <scope>NUCLEOTIDE SEQUENCE</scope>
</reference>
<keyword evidence="3" id="KW-0378">Hydrolase</keyword>
<evidence type="ECO:0000256" key="1">
    <source>
        <dbReference type="ARBA" id="ARBA00007164"/>
    </source>
</evidence>
<keyword evidence="4" id="KW-0133">Cell shape</keyword>
<dbReference type="InterPro" id="IPR018044">
    <property type="entry name" value="Peptidase_S11"/>
</dbReference>
<feature type="binding site" evidence="8">
    <location>
        <position position="216"/>
    </location>
    <ligand>
        <name>substrate</name>
    </ligand>
</feature>
<keyword evidence="5" id="KW-0573">Peptidoglycan synthesis</keyword>
<dbReference type="AlphaFoldDB" id="E0Y099"/>